<sequence>MEFRLAVLNDLVQIKDMYRQIVRSMNENNIQIWDDIYPCVFFENDIKNNQMYLLIDNNEIISAFVLCNTNAGEKEVKWGHDAGKSIYLDRLGVNIKYSNKGIGSLMIYKAKEIAKSLGNEYLRLFVVDINIPAIKLYIKNGFEKADGIYNEVFDDGFVLHEYGYEIKI</sequence>
<reference evidence="3" key="1">
    <citation type="submission" date="2016-10" db="EMBL/GenBank/DDBJ databases">
        <authorList>
            <person name="Varghese N."/>
            <person name="Submissions S."/>
        </authorList>
    </citation>
    <scope>NUCLEOTIDE SEQUENCE [LARGE SCALE GENOMIC DNA]</scope>
    <source>
        <strain evidence="3">DSM 1551</strain>
    </source>
</reference>
<dbReference type="Pfam" id="PF00583">
    <property type="entry name" value="Acetyltransf_1"/>
    <property type="match status" value="1"/>
</dbReference>
<name>A0A1I0I255_9FIRM</name>
<dbReference type="GeneID" id="78289686"/>
<dbReference type="InterPro" id="IPR000182">
    <property type="entry name" value="GNAT_dom"/>
</dbReference>
<accession>A0A1I0I255</accession>
<keyword evidence="2" id="KW-0689">Ribosomal protein</keyword>
<dbReference type="InterPro" id="IPR016181">
    <property type="entry name" value="Acyl_CoA_acyltransferase"/>
</dbReference>
<dbReference type="OrthoDB" id="9796381at2"/>
<dbReference type="EMBL" id="FOIN01000076">
    <property type="protein sequence ID" value="SET90536.1"/>
    <property type="molecule type" value="Genomic_DNA"/>
</dbReference>
<organism evidence="2 3">
    <name type="scientific">Thomasclavelia cocleata</name>
    <dbReference type="NCBI Taxonomy" id="69824"/>
    <lineage>
        <taxon>Bacteria</taxon>
        <taxon>Bacillati</taxon>
        <taxon>Bacillota</taxon>
        <taxon>Erysipelotrichia</taxon>
        <taxon>Erysipelotrichales</taxon>
        <taxon>Coprobacillaceae</taxon>
        <taxon>Thomasclavelia</taxon>
    </lineage>
</organism>
<dbReference type="SUPFAM" id="SSF55729">
    <property type="entry name" value="Acyl-CoA N-acyltransferases (Nat)"/>
    <property type="match status" value="1"/>
</dbReference>
<keyword evidence="2" id="KW-0687">Ribonucleoprotein</keyword>
<gene>
    <name evidence="2" type="ORF">SAMN04489758_1762</name>
</gene>
<dbReference type="CDD" id="cd04301">
    <property type="entry name" value="NAT_SF"/>
    <property type="match status" value="1"/>
</dbReference>
<evidence type="ECO:0000313" key="2">
    <source>
        <dbReference type="EMBL" id="SET90536.1"/>
    </source>
</evidence>
<dbReference type="GO" id="GO:0016747">
    <property type="term" value="F:acyltransferase activity, transferring groups other than amino-acyl groups"/>
    <property type="evidence" value="ECO:0007669"/>
    <property type="project" value="InterPro"/>
</dbReference>
<proteinExistence type="predicted"/>
<dbReference type="AlphaFoldDB" id="A0A1I0I255"/>
<dbReference type="PROSITE" id="PS51186">
    <property type="entry name" value="GNAT"/>
    <property type="match status" value="1"/>
</dbReference>
<feature type="domain" description="N-acetyltransferase" evidence="1">
    <location>
        <begin position="1"/>
        <end position="168"/>
    </location>
</feature>
<protein>
    <submittedName>
        <fullName evidence="2">Ribosomal protein S18 acetylase RimI</fullName>
    </submittedName>
</protein>
<keyword evidence="3" id="KW-1185">Reference proteome</keyword>
<evidence type="ECO:0000259" key="1">
    <source>
        <dbReference type="PROSITE" id="PS51186"/>
    </source>
</evidence>
<dbReference type="GO" id="GO:0005840">
    <property type="term" value="C:ribosome"/>
    <property type="evidence" value="ECO:0007669"/>
    <property type="project" value="UniProtKB-KW"/>
</dbReference>
<evidence type="ECO:0000313" key="3">
    <source>
        <dbReference type="Proteomes" id="UP000198558"/>
    </source>
</evidence>
<dbReference type="Gene3D" id="3.40.630.30">
    <property type="match status" value="1"/>
</dbReference>
<dbReference type="Proteomes" id="UP000198558">
    <property type="component" value="Unassembled WGS sequence"/>
</dbReference>
<dbReference type="RefSeq" id="WP_092357115.1">
    <property type="nucleotide sequence ID" value="NZ_FOIN01000076.1"/>
</dbReference>